<reference evidence="2" key="1">
    <citation type="submission" date="2024-07" db="EMBL/GenBank/DDBJ databases">
        <title>Genome Analysis of a Potential Novel Vibrio Species Secreting pH- and Thermo-stable Alginate Lyase and its Application in Producing Alginate Oligosaccharides.</title>
        <authorList>
            <person name="Huang H."/>
            <person name="Bao K."/>
        </authorList>
    </citation>
    <scope>NUCLEOTIDE SEQUENCE</scope>
    <source>
        <strain evidence="2">HB236076</strain>
        <plasmid evidence="2">p-HB236076</plasmid>
    </source>
</reference>
<keyword evidence="2" id="KW-0614">Plasmid</keyword>
<feature type="signal peptide" evidence="1">
    <location>
        <begin position="1"/>
        <end position="23"/>
    </location>
</feature>
<organism evidence="2">
    <name type="scientific">Vibrio sp. HB236076</name>
    <dbReference type="NCBI Taxonomy" id="3232307"/>
    <lineage>
        <taxon>Bacteria</taxon>
        <taxon>Pseudomonadati</taxon>
        <taxon>Pseudomonadota</taxon>
        <taxon>Gammaproteobacteria</taxon>
        <taxon>Vibrionales</taxon>
        <taxon>Vibrionaceae</taxon>
        <taxon>Vibrio</taxon>
    </lineage>
</organism>
<protein>
    <submittedName>
        <fullName evidence="2">Uncharacterized protein</fullName>
    </submittedName>
</protein>
<accession>A0AB39HM13</accession>
<geneLocation type="plasmid" evidence="2">
    <name>p-HB236076</name>
</geneLocation>
<proteinExistence type="predicted"/>
<name>A0AB39HM13_9VIBR</name>
<gene>
    <name evidence="2" type="ORF">AB0763_15105</name>
</gene>
<evidence type="ECO:0000256" key="1">
    <source>
        <dbReference type="SAM" id="SignalP"/>
    </source>
</evidence>
<dbReference type="EMBL" id="CP162602">
    <property type="protein sequence ID" value="XDK27091.1"/>
    <property type="molecule type" value="Genomic_DNA"/>
</dbReference>
<sequence>MHKIIHIIFLAALVVSGWNVASASCVAEPSLVIDQNKYQQEWCNTLNYNIGIVADVALPWLESDKENDYWSSWWMNEDQAPIISQSIDDNYLGLGLWVPDEFKEMESEMTTTEWLMNQGLQLSLGLGDRNAGDARWRLDYRWHQEALKDIQLQVEWPF</sequence>
<evidence type="ECO:0000313" key="2">
    <source>
        <dbReference type="EMBL" id="XDK27091.1"/>
    </source>
</evidence>
<dbReference type="AlphaFoldDB" id="A0AB39HM13"/>
<dbReference type="RefSeq" id="WP_306099270.1">
    <property type="nucleotide sequence ID" value="NZ_CP162602.1"/>
</dbReference>
<keyword evidence="1" id="KW-0732">Signal</keyword>
<feature type="chain" id="PRO_5044319906" evidence="1">
    <location>
        <begin position="24"/>
        <end position="158"/>
    </location>
</feature>
<dbReference type="KEGG" id="vih:AB0763_15105"/>
<dbReference type="PROSITE" id="PS51257">
    <property type="entry name" value="PROKAR_LIPOPROTEIN"/>
    <property type="match status" value="1"/>
</dbReference>